<feature type="signal peptide" evidence="1">
    <location>
        <begin position="1"/>
        <end position="17"/>
    </location>
</feature>
<evidence type="ECO:0000313" key="2">
    <source>
        <dbReference type="EMBL" id="JAH26555.1"/>
    </source>
</evidence>
<reference evidence="2" key="1">
    <citation type="submission" date="2014-11" db="EMBL/GenBank/DDBJ databases">
        <authorList>
            <person name="Amaro Gonzalez C."/>
        </authorList>
    </citation>
    <scope>NUCLEOTIDE SEQUENCE</scope>
</reference>
<organism evidence="2">
    <name type="scientific">Anguilla anguilla</name>
    <name type="common">European freshwater eel</name>
    <name type="synonym">Muraena anguilla</name>
    <dbReference type="NCBI Taxonomy" id="7936"/>
    <lineage>
        <taxon>Eukaryota</taxon>
        <taxon>Metazoa</taxon>
        <taxon>Chordata</taxon>
        <taxon>Craniata</taxon>
        <taxon>Vertebrata</taxon>
        <taxon>Euteleostomi</taxon>
        <taxon>Actinopterygii</taxon>
        <taxon>Neopterygii</taxon>
        <taxon>Teleostei</taxon>
        <taxon>Anguilliformes</taxon>
        <taxon>Anguillidae</taxon>
        <taxon>Anguilla</taxon>
    </lineage>
</organism>
<dbReference type="AlphaFoldDB" id="A0A0E9RDJ7"/>
<feature type="chain" id="PRO_5002431567" evidence="1">
    <location>
        <begin position="18"/>
        <end position="37"/>
    </location>
</feature>
<accession>A0A0E9RDJ7</accession>
<keyword evidence="1" id="KW-0732">Signal</keyword>
<evidence type="ECO:0000256" key="1">
    <source>
        <dbReference type="SAM" id="SignalP"/>
    </source>
</evidence>
<name>A0A0E9RDJ7_ANGAN</name>
<reference evidence="2" key="2">
    <citation type="journal article" date="2015" name="Fish Shellfish Immunol.">
        <title>Early steps in the European eel (Anguilla anguilla)-Vibrio vulnificus interaction in the gills: Role of the RtxA13 toxin.</title>
        <authorList>
            <person name="Callol A."/>
            <person name="Pajuelo D."/>
            <person name="Ebbesson L."/>
            <person name="Teles M."/>
            <person name="MacKenzie S."/>
            <person name="Amaro C."/>
        </authorList>
    </citation>
    <scope>NUCLEOTIDE SEQUENCE</scope>
</reference>
<sequence>MTLWATSFLALLPNILSHCQLSECGSLCVHTHNVPKS</sequence>
<proteinExistence type="predicted"/>
<dbReference type="EMBL" id="GBXM01082022">
    <property type="protein sequence ID" value="JAH26555.1"/>
    <property type="molecule type" value="Transcribed_RNA"/>
</dbReference>
<protein>
    <submittedName>
        <fullName evidence="2">Uncharacterized protein</fullName>
    </submittedName>
</protein>